<keyword evidence="11" id="KW-1015">Disulfide bond</keyword>
<proteinExistence type="inferred from homology"/>
<dbReference type="PROSITE" id="PS50221">
    <property type="entry name" value="GAIN_B"/>
    <property type="match status" value="1"/>
</dbReference>
<protein>
    <recommendedName>
        <fullName evidence="18">Adhesion G protein-coupled receptor E2</fullName>
    </recommendedName>
</protein>
<dbReference type="PANTHER" id="PTHR12011">
    <property type="entry name" value="ADHESION G-PROTEIN COUPLED RECEPTOR"/>
    <property type="match status" value="1"/>
</dbReference>
<dbReference type="GO" id="GO:0007166">
    <property type="term" value="P:cell surface receptor signaling pathway"/>
    <property type="evidence" value="ECO:0007669"/>
    <property type="project" value="InterPro"/>
</dbReference>
<keyword evidence="9 13" id="KW-1133">Transmembrane helix</keyword>
<evidence type="ECO:0000256" key="12">
    <source>
        <dbReference type="ARBA" id="ARBA00023180"/>
    </source>
</evidence>
<evidence type="ECO:0000256" key="13">
    <source>
        <dbReference type="SAM" id="Phobius"/>
    </source>
</evidence>
<sequence length="466" mass="51905">MERPQGESPSEEGGVLLGTPRCQPCPCPAGPSVVGFVSIPGMGKLLAEAPLVLDPERQEVVRETHKDLLQEVTHVLLSDVVTTFFSNNDTQNLSFSVTFIFNHVMTPQPRKKVLCVFWEHSRSESGHWATTGCTMVGTRDTSTTCQCTHLSSFAVLMAHYNSQREDPVLDVITYVGLSLSLLCLLLAALTFLLCRAIQNTSTSLHLQLSLCLFLAHLLFLMAIDRTEIQVLCALIAGALHYLYLASFTWMLLEGLHLFLTARNLTVVNYSSVSRFMKWLMFPVGYYGVPAVIVAISAASRPHLYGTSTRCWLNTDKGFIWAFLGPVCTIFSINLAFFLMTFWIVKNKLSSLSSDVSTLKNTRMLTFKATAQLFILGCTWCLGILQVGPAAHVMAYLFTIINSLQGVFIFLVYCLLSQQVQQQYRRWFKGVTKTKAESEKYTLSSRAMPDASKHSVVRACIAPRALH</sequence>
<dbReference type="GeneTree" id="ENSGT00940000164113"/>
<feature type="transmembrane region" description="Helical" evidence="13">
    <location>
        <begin position="318"/>
        <end position="344"/>
    </location>
</feature>
<keyword evidence="6" id="KW-0732">Signal</keyword>
<dbReference type="InterPro" id="IPR057244">
    <property type="entry name" value="GAIN_B"/>
</dbReference>
<evidence type="ECO:0000256" key="7">
    <source>
        <dbReference type="ARBA" id="ARBA00022737"/>
    </source>
</evidence>
<dbReference type="FunFam" id="2.60.220.50:FF:000056">
    <property type="entry name" value="Uncharacterized protein"/>
    <property type="match status" value="1"/>
</dbReference>
<dbReference type="AlphaFoldDB" id="A0A8C4M205"/>
<evidence type="ECO:0000313" key="17">
    <source>
        <dbReference type="Proteomes" id="UP000694387"/>
    </source>
</evidence>
<dbReference type="GO" id="GO:0005886">
    <property type="term" value="C:plasma membrane"/>
    <property type="evidence" value="ECO:0007669"/>
    <property type="project" value="UniProtKB-SubCell"/>
</dbReference>
<dbReference type="InterPro" id="IPR001740">
    <property type="entry name" value="GPCR_2_EMR1-like_rcpt"/>
</dbReference>
<evidence type="ECO:0000256" key="8">
    <source>
        <dbReference type="ARBA" id="ARBA00022837"/>
    </source>
</evidence>
<dbReference type="Gene3D" id="1.20.1070.10">
    <property type="entry name" value="Rhodopsin 7-helix transmembrane proteins"/>
    <property type="match status" value="1"/>
</dbReference>
<dbReference type="Pfam" id="PF00002">
    <property type="entry name" value="7tm_2"/>
    <property type="match status" value="1"/>
</dbReference>
<dbReference type="PRINTS" id="PR01128">
    <property type="entry name" value="EMR1HORMONER"/>
</dbReference>
<dbReference type="Ensembl" id="ENSEAST00005020282.2">
    <property type="protein sequence ID" value="ENSEASP00005018691.2"/>
    <property type="gene ID" value="ENSEASG00005025886.1"/>
</dbReference>
<keyword evidence="10 13" id="KW-0472">Membrane</keyword>
<dbReference type="InterPro" id="IPR000203">
    <property type="entry name" value="GPS"/>
</dbReference>
<feature type="transmembrane region" description="Helical" evidence="13">
    <location>
        <begin position="364"/>
        <end position="386"/>
    </location>
</feature>
<dbReference type="InterPro" id="IPR017981">
    <property type="entry name" value="GPCR_2-like_7TM"/>
</dbReference>
<evidence type="ECO:0000256" key="2">
    <source>
        <dbReference type="ARBA" id="ARBA00007343"/>
    </source>
</evidence>
<evidence type="ECO:0000259" key="15">
    <source>
        <dbReference type="PROSITE" id="PS50261"/>
    </source>
</evidence>
<dbReference type="Proteomes" id="UP000694387">
    <property type="component" value="Chromosome 28"/>
</dbReference>
<dbReference type="PANTHER" id="PTHR12011:SF328">
    <property type="entry name" value="ADHESION G PROTEIN-COUPLED RECEPTOR E2"/>
    <property type="match status" value="1"/>
</dbReference>
<dbReference type="GO" id="GO:0007189">
    <property type="term" value="P:adenylate cyclase-activating G protein-coupled receptor signaling pathway"/>
    <property type="evidence" value="ECO:0007669"/>
    <property type="project" value="TreeGrafter"/>
</dbReference>
<dbReference type="FunFam" id="1.20.1070.10:FF:000054">
    <property type="entry name" value="Adhesion G protein-coupled receptor E3"/>
    <property type="match status" value="1"/>
</dbReference>
<feature type="domain" description="G-protein coupled receptors family 2 profile 2" evidence="15">
    <location>
        <begin position="169"/>
        <end position="416"/>
    </location>
</feature>
<feature type="transmembrane region" description="Helical" evidence="13">
    <location>
        <begin position="228"/>
        <end position="252"/>
    </location>
</feature>
<dbReference type="InterPro" id="IPR017983">
    <property type="entry name" value="GPCR_2_secretin-like_CS"/>
</dbReference>
<feature type="transmembrane region" description="Helical" evidence="13">
    <location>
        <begin position="278"/>
        <end position="298"/>
    </location>
</feature>
<keyword evidence="12" id="KW-0325">Glycoprotein</keyword>
<evidence type="ECO:0000256" key="9">
    <source>
        <dbReference type="ARBA" id="ARBA00022989"/>
    </source>
</evidence>
<evidence type="ECO:0000256" key="5">
    <source>
        <dbReference type="ARBA" id="ARBA00022692"/>
    </source>
</evidence>
<dbReference type="GO" id="GO:0004930">
    <property type="term" value="F:G protein-coupled receptor activity"/>
    <property type="evidence" value="ECO:0007669"/>
    <property type="project" value="InterPro"/>
</dbReference>
<evidence type="ECO:0000256" key="4">
    <source>
        <dbReference type="ARBA" id="ARBA00022536"/>
    </source>
</evidence>
<keyword evidence="5 13" id="KW-0812">Transmembrane</keyword>
<keyword evidence="17" id="KW-1185">Reference proteome</keyword>
<comment type="similarity">
    <text evidence="2">Belongs to the G-protein coupled receptor 2 family. Adhesion G-protein coupled receptor (ADGR) subfamily.</text>
</comment>
<dbReference type="PROSITE" id="PS50261">
    <property type="entry name" value="G_PROTEIN_RECEP_F2_4"/>
    <property type="match status" value="1"/>
</dbReference>
<reference evidence="16 17" key="1">
    <citation type="journal article" date="2020" name="Nat. Commun.">
        <title>Donkey genomes provide new insights into domestication and selection for coat color.</title>
        <authorList>
            <person name="Wang"/>
            <person name="C."/>
            <person name="Li"/>
            <person name="H."/>
            <person name="Guo"/>
            <person name="Y."/>
            <person name="Huang"/>
            <person name="J."/>
            <person name="Sun"/>
            <person name="Y."/>
            <person name="Min"/>
            <person name="J."/>
            <person name="Wang"/>
            <person name="J."/>
            <person name="Fang"/>
            <person name="X."/>
            <person name="Zhao"/>
            <person name="Z."/>
            <person name="Wang"/>
            <person name="S."/>
            <person name="Zhang"/>
            <person name="Y."/>
            <person name="Liu"/>
            <person name="Q."/>
            <person name="Jiang"/>
            <person name="Q."/>
            <person name="Wang"/>
            <person name="X."/>
            <person name="Guo"/>
            <person name="Y."/>
            <person name="Yang"/>
            <person name="C."/>
            <person name="Wang"/>
            <person name="Y."/>
            <person name="Tian"/>
            <person name="F."/>
            <person name="Zhuang"/>
            <person name="G."/>
            <person name="Fan"/>
            <person name="Y."/>
            <person name="Gao"/>
            <person name="Q."/>
            <person name="Li"/>
            <person name="Y."/>
            <person name="Ju"/>
            <person name="Z."/>
            <person name="Li"/>
            <person name="J."/>
            <person name="Li"/>
            <person name="R."/>
            <person name="Hou"/>
            <person name="M."/>
            <person name="Yang"/>
            <person name="G."/>
            <person name="Liu"/>
            <person name="G."/>
            <person name="Liu"/>
            <person name="W."/>
            <person name="Guo"/>
            <person name="J."/>
            <person name="Pan"/>
            <person name="S."/>
            <person name="Fan"/>
            <person name="G."/>
            <person name="Zhang"/>
            <person name="W."/>
            <person name="Zhang"/>
            <person name="R."/>
            <person name="Yu"/>
            <person name="J."/>
            <person name="Zhang"/>
            <person name="X."/>
            <person name="Yin"/>
            <person name="Q."/>
            <person name="Ji"/>
            <person name="C."/>
            <person name="Jin"/>
            <person name="Y."/>
            <person name="Yue"/>
            <person name="G."/>
            <person name="Liu"/>
            <person name="M."/>
            <person name="Xu"/>
            <person name="J."/>
            <person name="Liu"/>
            <person name="S."/>
            <person name="Jordana"/>
            <person name="J."/>
            <person name="Noce"/>
            <person name="A."/>
            <person name="Amills"/>
            <person name="M."/>
            <person name="Wu"/>
            <person name="D.D."/>
            <person name="Li"/>
            <person name="S."/>
            <person name="Zhou"/>
            <person name="X. and Zhong"/>
            <person name="J."/>
        </authorList>
    </citation>
    <scope>NUCLEOTIDE SEQUENCE [LARGE SCALE GENOMIC DNA]</scope>
</reference>
<dbReference type="SMART" id="SM00303">
    <property type="entry name" value="GPS"/>
    <property type="match status" value="1"/>
</dbReference>
<evidence type="ECO:0000259" key="14">
    <source>
        <dbReference type="PROSITE" id="PS50221"/>
    </source>
</evidence>
<reference evidence="16" key="3">
    <citation type="submission" date="2025-09" db="UniProtKB">
        <authorList>
            <consortium name="Ensembl"/>
        </authorList>
    </citation>
    <scope>IDENTIFICATION</scope>
</reference>
<evidence type="ECO:0000313" key="16">
    <source>
        <dbReference type="Ensembl" id="ENSEASP00005018691.2"/>
    </source>
</evidence>
<dbReference type="PROSITE" id="PS00650">
    <property type="entry name" value="G_PROTEIN_RECEP_F2_2"/>
    <property type="match status" value="1"/>
</dbReference>
<evidence type="ECO:0000256" key="3">
    <source>
        <dbReference type="ARBA" id="ARBA00022475"/>
    </source>
</evidence>
<dbReference type="Gene3D" id="2.60.220.50">
    <property type="match status" value="1"/>
</dbReference>
<evidence type="ECO:0000256" key="11">
    <source>
        <dbReference type="ARBA" id="ARBA00023157"/>
    </source>
</evidence>
<evidence type="ECO:0000256" key="6">
    <source>
        <dbReference type="ARBA" id="ARBA00022729"/>
    </source>
</evidence>
<keyword evidence="3" id="KW-1003">Cell membrane</keyword>
<reference evidence="16" key="2">
    <citation type="submission" date="2025-08" db="UniProtKB">
        <authorList>
            <consortium name="Ensembl"/>
        </authorList>
    </citation>
    <scope>IDENTIFICATION</scope>
</reference>
<organism evidence="16 17">
    <name type="scientific">Equus asinus</name>
    <name type="common">Donkey</name>
    <name type="synonym">Equus africanus asinus</name>
    <dbReference type="NCBI Taxonomy" id="9793"/>
    <lineage>
        <taxon>Eukaryota</taxon>
        <taxon>Metazoa</taxon>
        <taxon>Chordata</taxon>
        <taxon>Craniata</taxon>
        <taxon>Vertebrata</taxon>
        <taxon>Euteleostomi</taxon>
        <taxon>Mammalia</taxon>
        <taxon>Eutheria</taxon>
        <taxon>Laurasiatheria</taxon>
        <taxon>Perissodactyla</taxon>
        <taxon>Equidae</taxon>
        <taxon>Equus</taxon>
    </lineage>
</organism>
<feature type="transmembrane region" description="Helical" evidence="13">
    <location>
        <begin position="171"/>
        <end position="192"/>
    </location>
</feature>
<name>A0A8C4M205_EQUAS</name>
<keyword evidence="4" id="KW-0245">EGF-like domain</keyword>
<keyword evidence="7" id="KW-0677">Repeat</keyword>
<dbReference type="InterPro" id="IPR046338">
    <property type="entry name" value="GAIN_dom_sf"/>
</dbReference>
<evidence type="ECO:0000256" key="10">
    <source>
        <dbReference type="ARBA" id="ARBA00023136"/>
    </source>
</evidence>
<dbReference type="Pfam" id="PF01825">
    <property type="entry name" value="GPS"/>
    <property type="match status" value="1"/>
</dbReference>
<evidence type="ECO:0000256" key="1">
    <source>
        <dbReference type="ARBA" id="ARBA00004651"/>
    </source>
</evidence>
<evidence type="ECO:0008006" key="18">
    <source>
        <dbReference type="Google" id="ProtNLM"/>
    </source>
</evidence>
<dbReference type="InterPro" id="IPR000832">
    <property type="entry name" value="GPCR_2_secretin-like"/>
</dbReference>
<feature type="domain" description="GAIN-B" evidence="14">
    <location>
        <begin position="1"/>
        <end position="163"/>
    </location>
</feature>
<feature type="transmembrane region" description="Helical" evidence="13">
    <location>
        <begin position="204"/>
        <end position="222"/>
    </location>
</feature>
<comment type="subcellular location">
    <subcellularLocation>
        <location evidence="1">Cell membrane</location>
        <topology evidence="1">Multi-pass membrane protein</topology>
    </subcellularLocation>
</comment>
<dbReference type="PRINTS" id="PR00249">
    <property type="entry name" value="GPCRSECRETIN"/>
</dbReference>
<keyword evidence="8" id="KW-0106">Calcium</keyword>
<accession>A0A8C4M205</accession>
<feature type="transmembrane region" description="Helical" evidence="13">
    <location>
        <begin position="392"/>
        <end position="415"/>
    </location>
</feature>